<proteinExistence type="predicted"/>
<dbReference type="AlphaFoldDB" id="A0A6A6ID34"/>
<accession>A0A6A6ID34</accession>
<evidence type="ECO:0000313" key="2">
    <source>
        <dbReference type="Proteomes" id="UP000800094"/>
    </source>
</evidence>
<dbReference type="EMBL" id="ML987197">
    <property type="protein sequence ID" value="KAF2247413.1"/>
    <property type="molecule type" value="Genomic_DNA"/>
</dbReference>
<organism evidence="1 2">
    <name type="scientific">Trematosphaeria pertusa</name>
    <dbReference type="NCBI Taxonomy" id="390896"/>
    <lineage>
        <taxon>Eukaryota</taxon>
        <taxon>Fungi</taxon>
        <taxon>Dikarya</taxon>
        <taxon>Ascomycota</taxon>
        <taxon>Pezizomycotina</taxon>
        <taxon>Dothideomycetes</taxon>
        <taxon>Pleosporomycetidae</taxon>
        <taxon>Pleosporales</taxon>
        <taxon>Massarineae</taxon>
        <taxon>Trematosphaeriaceae</taxon>
        <taxon>Trematosphaeria</taxon>
    </lineage>
</organism>
<protein>
    <submittedName>
        <fullName evidence="1">Uncharacterized protein</fullName>
    </submittedName>
</protein>
<dbReference type="GeneID" id="54580263"/>
<dbReference type="RefSeq" id="XP_033682417.1">
    <property type="nucleotide sequence ID" value="XM_033826933.1"/>
</dbReference>
<keyword evidence="2" id="KW-1185">Reference proteome</keyword>
<reference evidence="1" key="1">
    <citation type="journal article" date="2020" name="Stud. Mycol.">
        <title>101 Dothideomycetes genomes: a test case for predicting lifestyles and emergence of pathogens.</title>
        <authorList>
            <person name="Haridas S."/>
            <person name="Albert R."/>
            <person name="Binder M."/>
            <person name="Bloem J."/>
            <person name="Labutti K."/>
            <person name="Salamov A."/>
            <person name="Andreopoulos B."/>
            <person name="Baker S."/>
            <person name="Barry K."/>
            <person name="Bills G."/>
            <person name="Bluhm B."/>
            <person name="Cannon C."/>
            <person name="Castanera R."/>
            <person name="Culley D."/>
            <person name="Daum C."/>
            <person name="Ezra D."/>
            <person name="Gonzalez J."/>
            <person name="Henrissat B."/>
            <person name="Kuo A."/>
            <person name="Liang C."/>
            <person name="Lipzen A."/>
            <person name="Lutzoni F."/>
            <person name="Magnuson J."/>
            <person name="Mondo S."/>
            <person name="Nolan M."/>
            <person name="Ohm R."/>
            <person name="Pangilinan J."/>
            <person name="Park H.-J."/>
            <person name="Ramirez L."/>
            <person name="Alfaro M."/>
            <person name="Sun H."/>
            <person name="Tritt A."/>
            <person name="Yoshinaga Y."/>
            <person name="Zwiers L.-H."/>
            <person name="Turgeon B."/>
            <person name="Goodwin S."/>
            <person name="Spatafora J."/>
            <person name="Crous P."/>
            <person name="Grigoriev I."/>
        </authorList>
    </citation>
    <scope>NUCLEOTIDE SEQUENCE</scope>
    <source>
        <strain evidence="1">CBS 122368</strain>
    </source>
</reference>
<evidence type="ECO:0000313" key="1">
    <source>
        <dbReference type="EMBL" id="KAF2247413.1"/>
    </source>
</evidence>
<dbReference type="Proteomes" id="UP000800094">
    <property type="component" value="Unassembled WGS sequence"/>
</dbReference>
<sequence>MVLCTAGAELRTRRRDVTVGATSDPPTAWLSRYDAWDPKQTFDTGHAVGGLSERAHSHEYGNVLGVIDILLQRYRGFTAFSQLSPNRPSSWLVLRPISASATVGHVRSKARV</sequence>
<name>A0A6A6ID34_9PLEO</name>
<gene>
    <name evidence="1" type="ORF">BU26DRAFT_506658</name>
</gene>